<feature type="transmembrane region" description="Helical" evidence="1">
    <location>
        <begin position="36"/>
        <end position="56"/>
    </location>
</feature>
<gene>
    <name evidence="2" type="ORF">A7985_00790</name>
</gene>
<dbReference type="PANTHER" id="PTHR43344">
    <property type="entry name" value="PHOSPHOSERINE PHOSPHATASE"/>
    <property type="match status" value="1"/>
</dbReference>
<name>A0A1C0TT76_9GAMM</name>
<evidence type="ECO:0000313" key="3">
    <source>
        <dbReference type="Proteomes" id="UP000093366"/>
    </source>
</evidence>
<organism evidence="2 3">
    <name type="scientific">Pseudoalteromonas luteoviolacea</name>
    <dbReference type="NCBI Taxonomy" id="43657"/>
    <lineage>
        <taxon>Bacteria</taxon>
        <taxon>Pseudomonadati</taxon>
        <taxon>Pseudomonadota</taxon>
        <taxon>Gammaproteobacteria</taxon>
        <taxon>Alteromonadales</taxon>
        <taxon>Pseudoalteromonadaceae</taxon>
        <taxon>Pseudoalteromonas</taxon>
    </lineage>
</organism>
<dbReference type="GO" id="GO:0006564">
    <property type="term" value="P:L-serine biosynthetic process"/>
    <property type="evidence" value="ECO:0007669"/>
    <property type="project" value="TreeGrafter"/>
</dbReference>
<protein>
    <submittedName>
        <fullName evidence="2">Phosphoserine phosphatase</fullName>
    </submittedName>
</protein>
<dbReference type="GO" id="GO:0005737">
    <property type="term" value="C:cytoplasm"/>
    <property type="evidence" value="ECO:0007669"/>
    <property type="project" value="TreeGrafter"/>
</dbReference>
<accession>A0A1C0TT76</accession>
<keyword evidence="1" id="KW-0472">Membrane</keyword>
<keyword evidence="1" id="KW-1133">Transmembrane helix</keyword>
<dbReference type="PANTHER" id="PTHR43344:SF14">
    <property type="entry name" value="HAD-IB FAMILY HYDROLASE"/>
    <property type="match status" value="1"/>
</dbReference>
<dbReference type="GO" id="GO:0036424">
    <property type="term" value="F:L-phosphoserine phosphatase activity"/>
    <property type="evidence" value="ECO:0007669"/>
    <property type="project" value="TreeGrafter"/>
</dbReference>
<dbReference type="InterPro" id="IPR023214">
    <property type="entry name" value="HAD_sf"/>
</dbReference>
<keyword evidence="1" id="KW-0812">Transmembrane</keyword>
<dbReference type="InterPro" id="IPR036412">
    <property type="entry name" value="HAD-like_sf"/>
</dbReference>
<dbReference type="RefSeq" id="WP_065788549.1">
    <property type="nucleotide sequence ID" value="NZ_MAUJ01000001.1"/>
</dbReference>
<evidence type="ECO:0000256" key="1">
    <source>
        <dbReference type="SAM" id="Phobius"/>
    </source>
</evidence>
<dbReference type="Gene3D" id="3.40.50.1000">
    <property type="entry name" value="HAD superfamily/HAD-like"/>
    <property type="match status" value="1"/>
</dbReference>
<reference evidence="3" key="1">
    <citation type="submission" date="2016-07" db="EMBL/GenBank/DDBJ databases">
        <authorList>
            <person name="Florea S."/>
            <person name="Webb J.S."/>
            <person name="Jaromczyk J."/>
            <person name="Schardl C.L."/>
        </authorList>
    </citation>
    <scope>NUCLEOTIDE SEQUENCE [LARGE SCALE GENOMIC DNA]</scope>
    <source>
        <strain evidence="3">IPB1</strain>
    </source>
</reference>
<sequence>MKKHKALALFDFDGTITTEDCYTKFIFFATPKARLYIGYFLVLPIIALYKLGILPANKTRPILSKVAFWRRTENEVVEKARQYVEYVLPPLIRQEVLNKIKWHQTMDHDVYVVSASINPYLSIWCRQIGINLLCSELECIDGEYTGNYILGDCSGVNKVKLLEMQTNLSEYEHIYAYGDTEEDMAMLSIADTRFYQGNKIT</sequence>
<evidence type="ECO:0000313" key="2">
    <source>
        <dbReference type="EMBL" id="OCQ22535.1"/>
    </source>
</evidence>
<dbReference type="Gene3D" id="1.20.1440.100">
    <property type="entry name" value="SG protein - dephosphorylation function"/>
    <property type="match status" value="1"/>
</dbReference>
<dbReference type="AlphaFoldDB" id="A0A1C0TT76"/>
<proteinExistence type="predicted"/>
<dbReference type="SUPFAM" id="SSF56784">
    <property type="entry name" value="HAD-like"/>
    <property type="match status" value="1"/>
</dbReference>
<dbReference type="Proteomes" id="UP000093366">
    <property type="component" value="Unassembled WGS sequence"/>
</dbReference>
<dbReference type="InterPro" id="IPR050582">
    <property type="entry name" value="HAD-like_SerB"/>
</dbReference>
<dbReference type="NCBIfam" id="TIGR01488">
    <property type="entry name" value="HAD-SF-IB"/>
    <property type="match status" value="1"/>
</dbReference>
<dbReference type="GO" id="GO:0000287">
    <property type="term" value="F:magnesium ion binding"/>
    <property type="evidence" value="ECO:0007669"/>
    <property type="project" value="TreeGrafter"/>
</dbReference>
<dbReference type="OrthoDB" id="9784466at2"/>
<dbReference type="EMBL" id="MAUJ01000001">
    <property type="protein sequence ID" value="OCQ22535.1"/>
    <property type="molecule type" value="Genomic_DNA"/>
</dbReference>
<dbReference type="Pfam" id="PF12710">
    <property type="entry name" value="HAD"/>
    <property type="match status" value="1"/>
</dbReference>
<comment type="caution">
    <text evidence="2">The sequence shown here is derived from an EMBL/GenBank/DDBJ whole genome shotgun (WGS) entry which is preliminary data.</text>
</comment>